<protein>
    <submittedName>
        <fullName evidence="2">Uncharacterized protein</fullName>
    </submittedName>
</protein>
<evidence type="ECO:0000256" key="1">
    <source>
        <dbReference type="SAM" id="MobiDB-lite"/>
    </source>
</evidence>
<evidence type="ECO:0000313" key="2">
    <source>
        <dbReference type="EMBL" id="RMX10836.1"/>
    </source>
</evidence>
<dbReference type="EMBL" id="RDQJ01000019">
    <property type="protein sequence ID" value="RMX10836.1"/>
    <property type="molecule type" value="Genomic_DNA"/>
</dbReference>
<name>A0A3M6R647_9BURK</name>
<gene>
    <name evidence="2" type="ORF">EBQ34_11415</name>
</gene>
<reference evidence="2 3" key="1">
    <citation type="submission" date="2018-10" db="EMBL/GenBank/DDBJ databases">
        <title>Comamonadaceae CDC group NO-1 genome sequencing and assembly.</title>
        <authorList>
            <person name="Bernier A.-M."/>
            <person name="Bernard K."/>
        </authorList>
    </citation>
    <scope>NUCLEOTIDE SEQUENCE [LARGE SCALE GENOMIC DNA]</scope>
    <source>
        <strain evidence="2 3">NML180582</strain>
    </source>
</reference>
<sequence length="94" mass="10665">MDALRCNMGESSKVCLCREMQKSKNHRSQTPAQQPGHGKTTIKHDLPQVFAFLINALGLDRRAKGLFTPRQKRAPGLRGEFTEAYRNLQEAARR</sequence>
<dbReference type="Proteomes" id="UP000275180">
    <property type="component" value="Unassembled WGS sequence"/>
</dbReference>
<dbReference type="AlphaFoldDB" id="A0A3M6R647"/>
<comment type="caution">
    <text evidence="2">The sequence shown here is derived from an EMBL/GenBank/DDBJ whole genome shotgun (WGS) entry which is preliminary data.</text>
</comment>
<proteinExistence type="predicted"/>
<evidence type="ECO:0000313" key="3">
    <source>
        <dbReference type="Proteomes" id="UP000275180"/>
    </source>
</evidence>
<organism evidence="2 3">
    <name type="scientific">Vandammella animalimorsus</name>
    <dbReference type="NCBI Taxonomy" id="2029117"/>
    <lineage>
        <taxon>Bacteria</taxon>
        <taxon>Pseudomonadati</taxon>
        <taxon>Pseudomonadota</taxon>
        <taxon>Betaproteobacteria</taxon>
        <taxon>Burkholderiales</taxon>
        <taxon>Comamonadaceae</taxon>
        <taxon>Vandammella</taxon>
    </lineage>
</organism>
<feature type="region of interest" description="Disordered" evidence="1">
    <location>
        <begin position="21"/>
        <end position="41"/>
    </location>
</feature>
<accession>A0A3M6R647</accession>